<keyword evidence="2" id="KW-1185">Reference proteome</keyword>
<dbReference type="EMBL" id="JAYKXP010000101">
    <property type="protein sequence ID" value="KAK7026708.1"/>
    <property type="molecule type" value="Genomic_DNA"/>
</dbReference>
<dbReference type="Proteomes" id="UP001383192">
    <property type="component" value="Unassembled WGS sequence"/>
</dbReference>
<evidence type="ECO:0000313" key="1">
    <source>
        <dbReference type="EMBL" id="KAK7026708.1"/>
    </source>
</evidence>
<organism evidence="1 2">
    <name type="scientific">Paramarasmius palmivorus</name>
    <dbReference type="NCBI Taxonomy" id="297713"/>
    <lineage>
        <taxon>Eukaryota</taxon>
        <taxon>Fungi</taxon>
        <taxon>Dikarya</taxon>
        <taxon>Basidiomycota</taxon>
        <taxon>Agaricomycotina</taxon>
        <taxon>Agaricomycetes</taxon>
        <taxon>Agaricomycetidae</taxon>
        <taxon>Agaricales</taxon>
        <taxon>Marasmiineae</taxon>
        <taxon>Marasmiaceae</taxon>
        <taxon>Paramarasmius</taxon>
    </lineage>
</organism>
<accession>A0AAW0BKC7</accession>
<proteinExistence type="predicted"/>
<sequence length="564" mass="63501">MLCVHERGDWIAIRYYGCRWFSFSHVCQTWRAIALGCASLWTKPDFSFPYLAEQMIERSKSALLDIELKHELPDSKKAWLIKEGVLLRALCQLDRIQSLRLRLQRTDKDQAEKLISALTKISAANLRYLEVHVGMFCVGGLTLPQGVFEGNTRCLSHLRLHGCIIPSTSLLLSNLTHLRLPCTPQYPSILNVLQKTSLLVSLEIILSCPELDSVVGQVVLPYLQRLHLTLSVRGTPDILFYLSFPRTTQLFIECQYLSPSQPWVVHSQIMMNAITSLMGMSTYREIKTLALRTTEPKGVSLHAKSGAVILEAWNTSDVSTNAGGLNPPSSPHLQVRLNWEAYHPKQKDPLIPYAAGVKAAIDGLSLPSLESFYLNISLTLDMSRYDIIKECLKSLQTSSSLRKLHVLGDLSDQLYPIYGMVGVATTTKVATAKQGPSRFLALETLSISHLDFRYAECAMIKVLSMCGRQRKLVISHCRNVTRADIAFLERYIEEVEWDDSQAMPRCWDLFLTKAIGTQKVGGSWVLAFAWKVWGSHINVNLELRCVILGYAFLLIYTFKFGVSC</sequence>
<dbReference type="SUPFAM" id="SSF52047">
    <property type="entry name" value="RNI-like"/>
    <property type="match status" value="1"/>
</dbReference>
<reference evidence="1 2" key="1">
    <citation type="submission" date="2024-01" db="EMBL/GenBank/DDBJ databases">
        <title>A draft genome for a cacao thread blight-causing isolate of Paramarasmius palmivorus.</title>
        <authorList>
            <person name="Baruah I.K."/>
            <person name="Bukari Y."/>
            <person name="Amoako-Attah I."/>
            <person name="Meinhardt L.W."/>
            <person name="Bailey B.A."/>
            <person name="Cohen S.P."/>
        </authorList>
    </citation>
    <scope>NUCLEOTIDE SEQUENCE [LARGE SCALE GENOMIC DNA]</scope>
    <source>
        <strain evidence="1 2">GH-12</strain>
    </source>
</reference>
<evidence type="ECO:0000313" key="2">
    <source>
        <dbReference type="Proteomes" id="UP001383192"/>
    </source>
</evidence>
<gene>
    <name evidence="1" type="ORF">VNI00_015481</name>
</gene>
<evidence type="ECO:0008006" key="3">
    <source>
        <dbReference type="Google" id="ProtNLM"/>
    </source>
</evidence>
<protein>
    <recommendedName>
        <fullName evidence="3">F-box domain-containing protein</fullName>
    </recommendedName>
</protein>
<name>A0AAW0BKC7_9AGAR</name>
<dbReference type="AlphaFoldDB" id="A0AAW0BKC7"/>
<comment type="caution">
    <text evidence="1">The sequence shown here is derived from an EMBL/GenBank/DDBJ whole genome shotgun (WGS) entry which is preliminary data.</text>
</comment>